<feature type="domain" description="Fatty acid hydroxylase" evidence="7">
    <location>
        <begin position="139"/>
        <end position="271"/>
    </location>
</feature>
<evidence type="ECO:0000313" key="8">
    <source>
        <dbReference type="Proteomes" id="UP000095287"/>
    </source>
</evidence>
<dbReference type="InterPro" id="IPR051689">
    <property type="entry name" value="Sterol_desaturase/TMEM195"/>
</dbReference>
<reference evidence="9" key="1">
    <citation type="submission" date="2016-11" db="UniProtKB">
        <authorList>
            <consortium name="WormBaseParasite"/>
        </authorList>
    </citation>
    <scope>IDENTIFICATION</scope>
</reference>
<keyword evidence="8" id="KW-1185">Reference proteome</keyword>
<dbReference type="InterPro" id="IPR006694">
    <property type="entry name" value="Fatty_acid_hydroxylase"/>
</dbReference>
<evidence type="ECO:0000256" key="1">
    <source>
        <dbReference type="ARBA" id="ARBA00004127"/>
    </source>
</evidence>
<evidence type="ECO:0000256" key="4">
    <source>
        <dbReference type="ARBA" id="ARBA00023002"/>
    </source>
</evidence>
<proteinExistence type="predicted"/>
<keyword evidence="2 6" id="KW-0812">Transmembrane</keyword>
<protein>
    <submittedName>
        <fullName evidence="9">Fatty acid hydroxylase domain-containing protein</fullName>
    </submittedName>
</protein>
<keyword evidence="3 6" id="KW-1133">Transmembrane helix</keyword>
<keyword evidence="4" id="KW-0560">Oxidoreductase</keyword>
<comment type="subcellular location">
    <subcellularLocation>
        <location evidence="1">Endomembrane system</location>
        <topology evidence="1">Multi-pass membrane protein</topology>
    </subcellularLocation>
</comment>
<feature type="transmembrane region" description="Helical" evidence="6">
    <location>
        <begin position="488"/>
        <end position="510"/>
    </location>
</feature>
<accession>A0A1I7ZLF0</accession>
<evidence type="ECO:0000259" key="7">
    <source>
        <dbReference type="Pfam" id="PF04116"/>
    </source>
</evidence>
<evidence type="ECO:0000256" key="3">
    <source>
        <dbReference type="ARBA" id="ARBA00022989"/>
    </source>
</evidence>
<evidence type="ECO:0000256" key="2">
    <source>
        <dbReference type="ARBA" id="ARBA00022692"/>
    </source>
</evidence>
<dbReference type="Pfam" id="PF04116">
    <property type="entry name" value="FA_hydroxylase"/>
    <property type="match status" value="1"/>
</dbReference>
<dbReference type="PANTHER" id="PTHR21624">
    <property type="entry name" value="STEROL DESATURASE-RELATED PROTEIN"/>
    <property type="match status" value="1"/>
</dbReference>
<name>A0A1I7ZLF0_9BILA</name>
<keyword evidence="5 6" id="KW-0472">Membrane</keyword>
<dbReference type="Proteomes" id="UP000095287">
    <property type="component" value="Unplaced"/>
</dbReference>
<dbReference type="AlphaFoldDB" id="A0A1I7ZLF0"/>
<dbReference type="GO" id="GO:0008610">
    <property type="term" value="P:lipid biosynthetic process"/>
    <property type="evidence" value="ECO:0007669"/>
    <property type="project" value="InterPro"/>
</dbReference>
<evidence type="ECO:0000256" key="6">
    <source>
        <dbReference type="SAM" id="Phobius"/>
    </source>
</evidence>
<sequence>MINTTTNGTLPEPNFLASLFSPDSLGYCLFGRLTLRNLRYAVYLISPSESTYATIEEVPQYDVQVSTWWMVFVLTEFIIVNSTGRGERFALNDSVACISAGILSQCFKFGGKAVAIFPYIYIWENFRIYALPWDSIWTWIICLFAQDFMYYLGHRAIHEIGFFWGFHSIHHSSEYFNPSTAFRQAAIQDAGLAFYDCLPAFFIPPSIFLVHRYFSEIYQFVMHSSLVGDLGPLGIVLNTPSHHRVHHGRNPYCIDKNYGGVFIIWDKMFGTFEAEREEDKPIYGLVENEDSFNQLWLQFYKFKAYFWDKGQLKDRLGRPLFPTFADKVRAALYPPGWFPGVNHQVHLFFHWYALDDTAKGIPQIENRVIRYDPIVPAWLKAYCCTHFVVIENRVIRYDPVVPAWLKAYCCTHFVVVIWTFMHFQFDRADMTYYEFTKQLLYFIATMQCVAAFFDRRMPGWNNQLITNPSDQRSSFTHYVLLVVRNRRFVRIAVILGLTMLLFAFFSFFMVDKAQLHNSFIRPNPIISTASEFFHKNDLDSLPNNIDLVTLNDLLIASGYSMNHKSEIKTFCTHLKSYKALDGIPYRLVIYGMIDVEYRWKHLMIAQLLMESPLVFWVDSSVRFHDDPNQSIQTFIDYAKRPRSLNVVQLGATGHKIFPVTMKEIFERFSYPEDQAKKVDMYEANRVLWMRSPKTIKILKDMVACSLERKCIAPEGARLYCDSTIFDEPDKFAGCHRFDQSALAVVLSKEANFDLGRYAYTEGEITFTTIERFE</sequence>
<evidence type="ECO:0000256" key="5">
    <source>
        <dbReference type="ARBA" id="ARBA00023136"/>
    </source>
</evidence>
<dbReference type="WBParaSite" id="L893_g2773.t1">
    <property type="protein sequence ID" value="L893_g2773.t1"/>
    <property type="gene ID" value="L893_g2773"/>
</dbReference>
<evidence type="ECO:0000313" key="9">
    <source>
        <dbReference type="WBParaSite" id="L893_g2773.t1"/>
    </source>
</evidence>
<dbReference type="GO" id="GO:0006643">
    <property type="term" value="P:membrane lipid metabolic process"/>
    <property type="evidence" value="ECO:0007669"/>
    <property type="project" value="TreeGrafter"/>
</dbReference>
<dbReference type="GO" id="GO:0050479">
    <property type="term" value="F:glyceryl-ether monooxygenase activity"/>
    <property type="evidence" value="ECO:0007669"/>
    <property type="project" value="TreeGrafter"/>
</dbReference>
<dbReference type="PANTHER" id="PTHR21624:SF4">
    <property type="entry name" value="ALKYLGLYCEROL MONOOXYGENASE"/>
    <property type="match status" value="1"/>
</dbReference>
<dbReference type="GO" id="GO:0005783">
    <property type="term" value="C:endoplasmic reticulum"/>
    <property type="evidence" value="ECO:0007669"/>
    <property type="project" value="TreeGrafter"/>
</dbReference>
<organism evidence="8 9">
    <name type="scientific">Steinernema glaseri</name>
    <dbReference type="NCBI Taxonomy" id="37863"/>
    <lineage>
        <taxon>Eukaryota</taxon>
        <taxon>Metazoa</taxon>
        <taxon>Ecdysozoa</taxon>
        <taxon>Nematoda</taxon>
        <taxon>Chromadorea</taxon>
        <taxon>Rhabditida</taxon>
        <taxon>Tylenchina</taxon>
        <taxon>Panagrolaimomorpha</taxon>
        <taxon>Strongyloidoidea</taxon>
        <taxon>Steinernematidae</taxon>
        <taxon>Steinernema</taxon>
    </lineage>
</organism>
<dbReference type="GO" id="GO:0005506">
    <property type="term" value="F:iron ion binding"/>
    <property type="evidence" value="ECO:0007669"/>
    <property type="project" value="InterPro"/>
</dbReference>
<dbReference type="GO" id="GO:0016020">
    <property type="term" value="C:membrane"/>
    <property type="evidence" value="ECO:0007669"/>
    <property type="project" value="GOC"/>
</dbReference>
<feature type="transmembrane region" description="Helical" evidence="6">
    <location>
        <begin position="403"/>
        <end position="423"/>
    </location>
</feature>